<name>A0AAN9SCS8_PSOTE</name>
<evidence type="ECO:0000313" key="2">
    <source>
        <dbReference type="Proteomes" id="UP001386955"/>
    </source>
</evidence>
<keyword evidence="2" id="KW-1185">Reference proteome</keyword>
<accession>A0AAN9SCS8</accession>
<reference evidence="1 2" key="1">
    <citation type="submission" date="2024-01" db="EMBL/GenBank/DDBJ databases">
        <title>The genomes of 5 underutilized Papilionoideae crops provide insights into root nodulation and disease resistanc.</title>
        <authorList>
            <person name="Jiang F."/>
        </authorList>
    </citation>
    <scope>NUCLEOTIDE SEQUENCE [LARGE SCALE GENOMIC DNA]</scope>
    <source>
        <strain evidence="1">DUOXIRENSHENG_FW03</strain>
        <tissue evidence="1">Leaves</tissue>
    </source>
</reference>
<proteinExistence type="predicted"/>
<dbReference type="AlphaFoldDB" id="A0AAN9SCS8"/>
<sequence>MIVEDEIMHILVAEVMKKSLTIAPTHCEVFVTELVGRDANHDSNIPAIFYVEYACTSATPQKASGTAMKIDEKNMAFVKFSEKHRTLLNAFIR</sequence>
<protein>
    <submittedName>
        <fullName evidence="1">Uncharacterized protein</fullName>
    </submittedName>
</protein>
<gene>
    <name evidence="1" type="ORF">VNO78_22115</name>
</gene>
<comment type="caution">
    <text evidence="1">The sequence shown here is derived from an EMBL/GenBank/DDBJ whole genome shotgun (WGS) entry which is preliminary data.</text>
</comment>
<organism evidence="1 2">
    <name type="scientific">Psophocarpus tetragonolobus</name>
    <name type="common">Winged bean</name>
    <name type="synonym">Dolichos tetragonolobus</name>
    <dbReference type="NCBI Taxonomy" id="3891"/>
    <lineage>
        <taxon>Eukaryota</taxon>
        <taxon>Viridiplantae</taxon>
        <taxon>Streptophyta</taxon>
        <taxon>Embryophyta</taxon>
        <taxon>Tracheophyta</taxon>
        <taxon>Spermatophyta</taxon>
        <taxon>Magnoliopsida</taxon>
        <taxon>eudicotyledons</taxon>
        <taxon>Gunneridae</taxon>
        <taxon>Pentapetalae</taxon>
        <taxon>rosids</taxon>
        <taxon>fabids</taxon>
        <taxon>Fabales</taxon>
        <taxon>Fabaceae</taxon>
        <taxon>Papilionoideae</taxon>
        <taxon>50 kb inversion clade</taxon>
        <taxon>NPAAA clade</taxon>
        <taxon>indigoferoid/millettioid clade</taxon>
        <taxon>Phaseoleae</taxon>
        <taxon>Psophocarpus</taxon>
    </lineage>
</organism>
<dbReference type="EMBL" id="JAYMYS010000005">
    <property type="protein sequence ID" value="KAK7393557.1"/>
    <property type="molecule type" value="Genomic_DNA"/>
</dbReference>
<dbReference type="Proteomes" id="UP001386955">
    <property type="component" value="Unassembled WGS sequence"/>
</dbReference>
<evidence type="ECO:0000313" key="1">
    <source>
        <dbReference type="EMBL" id="KAK7393557.1"/>
    </source>
</evidence>